<reference evidence="2" key="2">
    <citation type="journal article" date="2021" name="PeerJ">
        <title>Extensive microbial diversity within the chicken gut microbiome revealed by metagenomics and culture.</title>
        <authorList>
            <person name="Gilroy R."/>
            <person name="Ravi A."/>
            <person name="Getino M."/>
            <person name="Pursley I."/>
            <person name="Horton D.L."/>
            <person name="Alikhan N.F."/>
            <person name="Baker D."/>
            <person name="Gharbi K."/>
            <person name="Hall N."/>
            <person name="Watson M."/>
            <person name="Adriaenssens E.M."/>
            <person name="Foster-Nyarko E."/>
            <person name="Jarju S."/>
            <person name="Secka A."/>
            <person name="Antonio M."/>
            <person name="Oren A."/>
            <person name="Chaudhuri R.R."/>
            <person name="La Ragione R."/>
            <person name="Hildebrand F."/>
            <person name="Pallen M.J."/>
        </authorList>
    </citation>
    <scope>NUCLEOTIDE SEQUENCE</scope>
    <source>
        <strain evidence="2">20514</strain>
    </source>
</reference>
<dbReference type="Proteomes" id="UP000810252">
    <property type="component" value="Unassembled WGS sequence"/>
</dbReference>
<dbReference type="EMBL" id="JADIMQ010000133">
    <property type="protein sequence ID" value="MBO8449447.1"/>
    <property type="molecule type" value="Genomic_DNA"/>
</dbReference>
<gene>
    <name evidence="2" type="ORF">IAC29_09300</name>
</gene>
<feature type="compositionally biased region" description="Polar residues" evidence="1">
    <location>
        <begin position="363"/>
        <end position="378"/>
    </location>
</feature>
<reference evidence="2" key="1">
    <citation type="submission" date="2020-10" db="EMBL/GenBank/DDBJ databases">
        <authorList>
            <person name="Gilroy R."/>
        </authorList>
    </citation>
    <scope>NUCLEOTIDE SEQUENCE</scope>
    <source>
        <strain evidence="2">20514</strain>
    </source>
</reference>
<dbReference type="AlphaFoldDB" id="A0A9D9HGR0"/>
<protein>
    <submittedName>
        <fullName evidence="2">Uncharacterized protein</fullName>
    </submittedName>
</protein>
<feature type="region of interest" description="Disordered" evidence="1">
    <location>
        <begin position="363"/>
        <end position="383"/>
    </location>
</feature>
<organism evidence="2 3">
    <name type="scientific">Candidatus Cryptobacteroides merdigallinarum</name>
    <dbReference type="NCBI Taxonomy" id="2840770"/>
    <lineage>
        <taxon>Bacteria</taxon>
        <taxon>Pseudomonadati</taxon>
        <taxon>Bacteroidota</taxon>
        <taxon>Bacteroidia</taxon>
        <taxon>Bacteroidales</taxon>
        <taxon>Candidatus Cryptobacteroides</taxon>
    </lineage>
</organism>
<evidence type="ECO:0000313" key="3">
    <source>
        <dbReference type="Proteomes" id="UP000810252"/>
    </source>
</evidence>
<accession>A0A9D9HGR0</accession>
<name>A0A9D9HGR0_9BACT</name>
<evidence type="ECO:0000256" key="1">
    <source>
        <dbReference type="SAM" id="MobiDB-lite"/>
    </source>
</evidence>
<comment type="caution">
    <text evidence="2">The sequence shown here is derived from an EMBL/GenBank/DDBJ whole genome shotgun (WGS) entry which is preliminary data.</text>
</comment>
<dbReference type="PROSITE" id="PS51257">
    <property type="entry name" value="PROKAR_LIPOPROTEIN"/>
    <property type="match status" value="1"/>
</dbReference>
<proteinExistence type="predicted"/>
<evidence type="ECO:0000313" key="2">
    <source>
        <dbReference type="EMBL" id="MBO8449447.1"/>
    </source>
</evidence>
<sequence>MRKIIAVPCFAAGILALVSCQKEISENLASGNVPMVTRSMTVEGDEWTDEGTKSVYEPGTGIYLTGDESMDVYYGSLAVSTKMSRVTDVVSAGGGKYTITHPEITDATSYDYNVITPKLPTTGTNSAGTSITFRFSPVQTPGQNTFDPNFDLLYGQGVRSADAMLDEIGIPGFKRITAPFKVEISDGAGVFEGEKIRSVTTSFSKTAVSPDNDNPGCALVGLFYLNFGIDDYASCKLNSVKPAGNAVTAVYADGLEKTGDNYPVWYMVNPASLDSGELTVTVTTDTRTITRTVNLAETLNIEKDKFNILRFDITGSGYTVAESVYTDFTALSSGSLSSSVALIASNGVSYSWGFERCSIETQSPLPNSLSPKNKTNGGKITLPQVPGKDITRIRLYANPDNARNNNVITLNDDTGTSVNFNSYTETDDALACSGGVLEIAVPESMRGTTLYLTSTGATKLNGIALVLEDNGDNVPEIDENDYYALFEAGHSIEINGEVYNIATHTAYDKLDVADLTLDNINAAGIHFIDNTGQTEEKTITGTNMGNETVLIGRYKDSQPHIRFLKSDGTDGQMSIRNTVTFKNMHISSGHGTSMFATSGAKESQNSILVLEDCTLSCIDKGKTIISDNHQTKSFISVTLNNCLVEFVNDGSCVITYPTNKTDFSGKGLTVNNCVIYSKDLVKGNIISIGTSSNKTVTEDIDIVVTDNTIYNISAPNVLVRAYTANSLTVKNNVAYYAAGPSKSYLTAIYNGDFPAANAEITGNYLYTQYSKEDNFWSLVHTGSFKDPVPSGNYLHSEADGCISSFDTENGYFPINTAVVTNGAGADYDTKYWIAH</sequence>